<dbReference type="AlphaFoldDB" id="A0A382ZD72"/>
<sequence length="258" mass="27028">SNACVITGDPRYGIGTDRDGVTGFVGYSHGNAVNAPPPAVGNFVELVGCTRQEHDAAVAEGSSCYRGPLVVTGIGNEGFYLSDVNANAMATGFNHLYVFNFNYPDNLEVGDVVTKLRGSPVEFAGSTQIGNPVWDRDGVGLAKDLVPGAVTVSASIYSTSVRSYGRNESAALELEKLEGAVICMDNIAPASRLVQCDVNSSGRIERTGCLLGSMDAPLPPLCSSDSSGMAPAPPACDSRSERPFCLDMSILAEHFVQL</sequence>
<name>A0A382ZD72_9ZZZZ</name>
<gene>
    <name evidence="1" type="ORF">METZ01_LOCUS446308</name>
</gene>
<protein>
    <submittedName>
        <fullName evidence="1">Uncharacterized protein</fullName>
    </submittedName>
</protein>
<organism evidence="1">
    <name type="scientific">marine metagenome</name>
    <dbReference type="NCBI Taxonomy" id="408172"/>
    <lineage>
        <taxon>unclassified sequences</taxon>
        <taxon>metagenomes</taxon>
        <taxon>ecological metagenomes</taxon>
    </lineage>
</organism>
<accession>A0A382ZD72</accession>
<feature type="non-terminal residue" evidence="1">
    <location>
        <position position="1"/>
    </location>
</feature>
<proteinExistence type="predicted"/>
<reference evidence="1" key="1">
    <citation type="submission" date="2018-05" db="EMBL/GenBank/DDBJ databases">
        <authorList>
            <person name="Lanie J.A."/>
            <person name="Ng W.-L."/>
            <person name="Kazmierczak K.M."/>
            <person name="Andrzejewski T.M."/>
            <person name="Davidsen T.M."/>
            <person name="Wayne K.J."/>
            <person name="Tettelin H."/>
            <person name="Glass J.I."/>
            <person name="Rusch D."/>
            <person name="Podicherti R."/>
            <person name="Tsui H.-C.T."/>
            <person name="Winkler M.E."/>
        </authorList>
    </citation>
    <scope>NUCLEOTIDE SEQUENCE</scope>
</reference>
<feature type="non-terminal residue" evidence="1">
    <location>
        <position position="258"/>
    </location>
</feature>
<dbReference type="EMBL" id="UINC01182957">
    <property type="protein sequence ID" value="SVD93454.1"/>
    <property type="molecule type" value="Genomic_DNA"/>
</dbReference>
<evidence type="ECO:0000313" key="1">
    <source>
        <dbReference type="EMBL" id="SVD93454.1"/>
    </source>
</evidence>